<gene>
    <name evidence="8" type="ORF">J7I42_16295</name>
</gene>
<keyword evidence="4 6" id="KW-1133">Transmembrane helix</keyword>
<feature type="domain" description="EamA" evidence="7">
    <location>
        <begin position="163"/>
        <end position="300"/>
    </location>
</feature>
<dbReference type="Gene3D" id="1.10.3730.20">
    <property type="match status" value="1"/>
</dbReference>
<feature type="transmembrane region" description="Helical" evidence="6">
    <location>
        <begin position="258"/>
        <end position="276"/>
    </location>
</feature>
<evidence type="ECO:0000256" key="4">
    <source>
        <dbReference type="ARBA" id="ARBA00022989"/>
    </source>
</evidence>
<name>A0ABS3YV98_9BACT</name>
<evidence type="ECO:0000259" key="7">
    <source>
        <dbReference type="Pfam" id="PF00892"/>
    </source>
</evidence>
<feature type="transmembrane region" description="Helical" evidence="6">
    <location>
        <begin position="75"/>
        <end position="96"/>
    </location>
</feature>
<evidence type="ECO:0000313" key="8">
    <source>
        <dbReference type="EMBL" id="MBO9201845.1"/>
    </source>
</evidence>
<feature type="transmembrane region" description="Helical" evidence="6">
    <location>
        <begin position="41"/>
        <end position="63"/>
    </location>
</feature>
<feature type="transmembrane region" description="Helical" evidence="6">
    <location>
        <begin position="108"/>
        <end position="125"/>
    </location>
</feature>
<dbReference type="PANTHER" id="PTHR42920:SF5">
    <property type="entry name" value="EAMA DOMAIN-CONTAINING PROTEIN"/>
    <property type="match status" value="1"/>
</dbReference>
<feature type="transmembrane region" description="Helical" evidence="6">
    <location>
        <begin position="7"/>
        <end position="29"/>
    </location>
</feature>
<dbReference type="PANTHER" id="PTHR42920">
    <property type="entry name" value="OS03G0707200 PROTEIN-RELATED"/>
    <property type="match status" value="1"/>
</dbReference>
<feature type="domain" description="EamA" evidence="7">
    <location>
        <begin position="12"/>
        <end position="147"/>
    </location>
</feature>
<protein>
    <submittedName>
        <fullName evidence="8">EamA family transporter</fullName>
    </submittedName>
</protein>
<proteinExistence type="predicted"/>
<dbReference type="RefSeq" id="WP_209139902.1">
    <property type="nucleotide sequence ID" value="NZ_JAGHKO010000004.1"/>
</dbReference>
<evidence type="ECO:0000256" key="5">
    <source>
        <dbReference type="ARBA" id="ARBA00023136"/>
    </source>
</evidence>
<reference evidence="8 9" key="1">
    <citation type="submission" date="2021-03" db="EMBL/GenBank/DDBJ databases">
        <title>Assistant Professor.</title>
        <authorList>
            <person name="Huq M.A."/>
        </authorList>
    </citation>
    <scope>NUCLEOTIDE SEQUENCE [LARGE SCALE GENOMIC DNA]</scope>
    <source>
        <strain evidence="8 9">MAH-29</strain>
    </source>
</reference>
<dbReference type="InterPro" id="IPR037185">
    <property type="entry name" value="EmrE-like"/>
</dbReference>
<evidence type="ECO:0000256" key="6">
    <source>
        <dbReference type="SAM" id="Phobius"/>
    </source>
</evidence>
<keyword evidence="2" id="KW-1003">Cell membrane</keyword>
<dbReference type="InterPro" id="IPR000620">
    <property type="entry name" value="EamA_dom"/>
</dbReference>
<evidence type="ECO:0000256" key="2">
    <source>
        <dbReference type="ARBA" id="ARBA00022475"/>
    </source>
</evidence>
<dbReference type="EMBL" id="JAGHKO010000004">
    <property type="protein sequence ID" value="MBO9201845.1"/>
    <property type="molecule type" value="Genomic_DNA"/>
</dbReference>
<accession>A0ABS3YV98</accession>
<keyword evidence="9" id="KW-1185">Reference proteome</keyword>
<feature type="transmembrane region" description="Helical" evidence="6">
    <location>
        <begin position="161"/>
        <end position="182"/>
    </location>
</feature>
<keyword evidence="5 6" id="KW-0472">Membrane</keyword>
<dbReference type="SUPFAM" id="SSF103481">
    <property type="entry name" value="Multidrug resistance efflux transporter EmrE"/>
    <property type="match status" value="2"/>
</dbReference>
<feature type="transmembrane region" description="Helical" evidence="6">
    <location>
        <begin position="132"/>
        <end position="149"/>
    </location>
</feature>
<evidence type="ECO:0000256" key="1">
    <source>
        <dbReference type="ARBA" id="ARBA00004651"/>
    </source>
</evidence>
<feature type="transmembrane region" description="Helical" evidence="6">
    <location>
        <begin position="194"/>
        <end position="212"/>
    </location>
</feature>
<evidence type="ECO:0000313" key="9">
    <source>
        <dbReference type="Proteomes" id="UP000677244"/>
    </source>
</evidence>
<feature type="transmembrane region" description="Helical" evidence="6">
    <location>
        <begin position="227"/>
        <end position="246"/>
    </location>
</feature>
<organism evidence="8 9">
    <name type="scientific">Niastella soli</name>
    <dbReference type="NCBI Taxonomy" id="2821487"/>
    <lineage>
        <taxon>Bacteria</taxon>
        <taxon>Pseudomonadati</taxon>
        <taxon>Bacteroidota</taxon>
        <taxon>Chitinophagia</taxon>
        <taxon>Chitinophagales</taxon>
        <taxon>Chitinophagaceae</taxon>
        <taxon>Niastella</taxon>
    </lineage>
</organism>
<dbReference type="Proteomes" id="UP000677244">
    <property type="component" value="Unassembled WGS sequence"/>
</dbReference>
<keyword evidence="3 6" id="KW-0812">Transmembrane</keyword>
<comment type="caution">
    <text evidence="8">The sequence shown here is derived from an EMBL/GenBank/DDBJ whole genome shotgun (WGS) entry which is preliminary data.</text>
</comment>
<sequence length="304" mass="33287">MEGKKHTVALAGFLITITGSILFSTKAIIVKVAFAHTHMDALTLLMLRMTFSLPFYLAAVWLTRQKGLTPLTTRQWLGVIGLGLFGYYLSSLFDFVGLQYVTAGLERLILFLYPTFAVLINTFIFKQPVVRTQKIALLLTYTGIGIAYLGELNIDTSNPNFFWGSFLIFLCSITYSVYIVGSGRMIPTVGVTRFTAYAMLASTAGVFTHFALQGRGLHDLQQGGTPIIWYGILLATIATVLPTFMMSTGMKHIGSNNVAIISAVGPVSTIIQAHFILGEKIFTAQIIGTVLVVIGVILIGWKRK</sequence>
<feature type="transmembrane region" description="Helical" evidence="6">
    <location>
        <begin position="282"/>
        <end position="301"/>
    </location>
</feature>
<comment type="subcellular location">
    <subcellularLocation>
        <location evidence="1">Cell membrane</location>
        <topology evidence="1">Multi-pass membrane protein</topology>
    </subcellularLocation>
</comment>
<dbReference type="Pfam" id="PF00892">
    <property type="entry name" value="EamA"/>
    <property type="match status" value="2"/>
</dbReference>
<dbReference type="InterPro" id="IPR051258">
    <property type="entry name" value="Diverse_Substrate_Transporter"/>
</dbReference>
<evidence type="ECO:0000256" key="3">
    <source>
        <dbReference type="ARBA" id="ARBA00022692"/>
    </source>
</evidence>